<name>C3MAU4_SINFN</name>
<dbReference type="eggNOG" id="ENOG5031RX1">
    <property type="taxonomic scope" value="Bacteria"/>
</dbReference>
<dbReference type="EMBL" id="CP001389">
    <property type="protein sequence ID" value="ACP24937.1"/>
    <property type="molecule type" value="Genomic_DNA"/>
</dbReference>
<accession>C3MAU4</accession>
<evidence type="ECO:0000313" key="1">
    <source>
        <dbReference type="EMBL" id="ACP24937.1"/>
    </source>
</evidence>
<gene>
    <name evidence="1" type="ordered locus">NGR_c11520</name>
</gene>
<dbReference type="AlphaFoldDB" id="C3MAU4"/>
<keyword evidence="2" id="KW-1185">Reference proteome</keyword>
<dbReference type="RefSeq" id="WP_012707720.1">
    <property type="nucleotide sequence ID" value="NC_012587.1"/>
</dbReference>
<evidence type="ECO:0000313" key="2">
    <source>
        <dbReference type="Proteomes" id="UP000001054"/>
    </source>
</evidence>
<protein>
    <submittedName>
        <fullName evidence="1">Uncharacterized protein</fullName>
    </submittedName>
</protein>
<dbReference type="Proteomes" id="UP000001054">
    <property type="component" value="Chromosome"/>
</dbReference>
<sequence>MPRAGAWWLSEFVGRKIQIECECGVKKQYDARAMLKRIGDRSMPTLLTELAIANGCVKTGNKFYDRCRLVYQHALPDQDNKLSRWNRPTVRRRPALPRRSPSQTFRNGMTCSAAAADAAVKAGSIGARWLGGSGQRGRYSLLRGTCTARNAATRTETSSRLAESADDAAVLDVNLPMCPLRHGF</sequence>
<organism evidence="1 2">
    <name type="scientific">Sinorhizobium fredii (strain NBRC 101917 / NGR234)</name>
    <dbReference type="NCBI Taxonomy" id="394"/>
    <lineage>
        <taxon>Bacteria</taxon>
        <taxon>Pseudomonadati</taxon>
        <taxon>Pseudomonadota</taxon>
        <taxon>Alphaproteobacteria</taxon>
        <taxon>Hyphomicrobiales</taxon>
        <taxon>Rhizobiaceae</taxon>
        <taxon>Sinorhizobium/Ensifer group</taxon>
        <taxon>Sinorhizobium</taxon>
    </lineage>
</organism>
<dbReference type="KEGG" id="rhi:NGR_c11520"/>
<proteinExistence type="predicted"/>
<dbReference type="STRING" id="394.NGR_c11520"/>
<reference evidence="1 2" key="1">
    <citation type="journal article" date="2009" name="Appl. Environ. Microbiol.">
        <title>Rhizobium sp. strain NGR234 possesses a remarkable number of secretion systems.</title>
        <authorList>
            <person name="Schmeisser C."/>
            <person name="Liesegang H."/>
            <person name="Krysciak D."/>
            <person name="Bakkou N."/>
            <person name="Le Quere A."/>
            <person name="Wollherr A."/>
            <person name="Heinemeyer I."/>
            <person name="Morgenstern B."/>
            <person name="Pommerening-Roeser A."/>
            <person name="Flores M."/>
            <person name="Palacios R."/>
            <person name="Brenner S."/>
            <person name="Gottschalk G."/>
            <person name="Schmitz R.A."/>
            <person name="Broughton W.J."/>
            <person name="Perret X."/>
            <person name="Strittmatter A.W."/>
            <person name="Streit W.R."/>
        </authorList>
    </citation>
    <scope>NUCLEOTIDE SEQUENCE [LARGE SCALE GENOMIC DNA]</scope>
    <source>
        <strain evidence="2">NBRC 101917 / NGR234</strain>
    </source>
</reference>
<dbReference type="OrthoDB" id="8421576at2"/>
<dbReference type="HOGENOM" id="CLU_1467091_0_0_5"/>